<dbReference type="InterPro" id="IPR043136">
    <property type="entry name" value="B30.2/SPRY_sf"/>
</dbReference>
<sequence>MAGPSLGTSCALRCAPSAELLPAAGAAQSAGRSLRRRRLRPGPPRSEQQVRGGGSARGAGAALCPQHALARDWFCRGGRRPACARCLTCPGGCREHRLRPLAEEAADRRNKIVDQCEKLQLQRATIAKFVGELLPRKKQHAVASSAREVLIQRLNLVKSVCESEEQRLLEAVHAEEERAQQNLSTQQVHWNDSLGKLDSLHSFLVAMITAPDDCTLVQAEEEIYERAEEAEGILKPQDSEKLNFNSRCVQSPLLNRLWASAVLCVASGQYEVLMDEKTISPLLVLSEDKKTLTFSPGKTRANLDGPERFDHWPNGLAEESFCAGVHAWKISVAKSCAYKVGVAYPSVQRKGSGPQARLGCNLSSWVFSRYDKEFQFSHNNHHQAVHLLKCPLEIGVLVDLDAGQLLFYDPESCTILYTHHETFTGPVYPALAVADQSISLPVPDGLEPLLNLQPSSPRGKTSCSGMVGGMGLCG</sequence>
<name>A0A8D2ISM4_VARKO</name>
<evidence type="ECO:0000313" key="7">
    <source>
        <dbReference type="Proteomes" id="UP000694545"/>
    </source>
</evidence>
<evidence type="ECO:0000259" key="5">
    <source>
        <dbReference type="PROSITE" id="PS50188"/>
    </source>
</evidence>
<organism evidence="6 7">
    <name type="scientific">Varanus komodoensis</name>
    <name type="common">Komodo dragon</name>
    <dbReference type="NCBI Taxonomy" id="61221"/>
    <lineage>
        <taxon>Eukaryota</taxon>
        <taxon>Metazoa</taxon>
        <taxon>Chordata</taxon>
        <taxon>Craniata</taxon>
        <taxon>Vertebrata</taxon>
        <taxon>Euteleostomi</taxon>
        <taxon>Lepidosauria</taxon>
        <taxon>Squamata</taxon>
        <taxon>Bifurcata</taxon>
        <taxon>Unidentata</taxon>
        <taxon>Episquamata</taxon>
        <taxon>Toxicofera</taxon>
        <taxon>Anguimorpha</taxon>
        <taxon>Paleoanguimorpha</taxon>
        <taxon>Varanoidea</taxon>
        <taxon>Varanidae</taxon>
        <taxon>Varanus</taxon>
    </lineage>
</organism>
<dbReference type="SUPFAM" id="SSF57845">
    <property type="entry name" value="B-box zinc-binding domain"/>
    <property type="match status" value="1"/>
</dbReference>
<dbReference type="SMART" id="SM00449">
    <property type="entry name" value="SPRY"/>
    <property type="match status" value="1"/>
</dbReference>
<dbReference type="Gene3D" id="2.60.120.920">
    <property type="match status" value="1"/>
</dbReference>
<dbReference type="InterPro" id="IPR003877">
    <property type="entry name" value="SPRY_dom"/>
</dbReference>
<dbReference type="SMART" id="SM00589">
    <property type="entry name" value="PRY"/>
    <property type="match status" value="1"/>
</dbReference>
<feature type="domain" description="B30.2/SPRY" evidence="5">
    <location>
        <begin position="252"/>
        <end position="449"/>
    </location>
</feature>
<dbReference type="PROSITE" id="PS50188">
    <property type="entry name" value="B302_SPRY"/>
    <property type="match status" value="1"/>
</dbReference>
<dbReference type="AlphaFoldDB" id="A0A8D2ISM4"/>
<dbReference type="InterPro" id="IPR003879">
    <property type="entry name" value="Butyrophylin_SPRY"/>
</dbReference>
<dbReference type="InterPro" id="IPR013320">
    <property type="entry name" value="ConA-like_dom_sf"/>
</dbReference>
<evidence type="ECO:0000256" key="2">
    <source>
        <dbReference type="ARBA" id="ARBA00022699"/>
    </source>
</evidence>
<accession>A0A8D2ISM4</accession>
<comment type="function">
    <text evidence="3">Neurotoxin that produces dose-dependent hypolocomotion and hyperalgesia in mice. May directly act on the central nervous system, as it is 6500-fold more potent when administered intracerebroventricularly than intraperitoneal.</text>
</comment>
<reference evidence="6" key="2">
    <citation type="submission" date="2025-09" db="UniProtKB">
        <authorList>
            <consortium name="Ensembl"/>
        </authorList>
    </citation>
    <scope>IDENTIFICATION</scope>
</reference>
<proteinExistence type="inferred from homology"/>
<evidence type="ECO:0000256" key="3">
    <source>
        <dbReference type="ARBA" id="ARBA00034460"/>
    </source>
</evidence>
<dbReference type="PRINTS" id="PR01407">
    <property type="entry name" value="BUTYPHLNCDUF"/>
</dbReference>
<protein>
    <submittedName>
        <fullName evidence="6">B-box and SPRY domain containing</fullName>
    </submittedName>
</protein>
<dbReference type="InterPro" id="IPR001870">
    <property type="entry name" value="B30.2/SPRY"/>
</dbReference>
<keyword evidence="2" id="KW-0528">Neurotoxin</keyword>
<comment type="similarity">
    <text evidence="1">Belongs to the ohanin/vespryn family.</text>
</comment>
<dbReference type="PANTHER" id="PTHR24103">
    <property type="entry name" value="E3 UBIQUITIN-PROTEIN LIGASE TRIM"/>
    <property type="match status" value="1"/>
</dbReference>
<dbReference type="OMA" id="NEARLGH"/>
<dbReference type="InterPro" id="IPR050143">
    <property type="entry name" value="TRIM/RBCC"/>
</dbReference>
<dbReference type="InterPro" id="IPR006574">
    <property type="entry name" value="PRY"/>
</dbReference>
<dbReference type="Ensembl" id="ENSVKKT00000004744.1">
    <property type="protein sequence ID" value="ENSVKKP00000004616.1"/>
    <property type="gene ID" value="ENSVKKG00000003443.1"/>
</dbReference>
<dbReference type="Proteomes" id="UP000694545">
    <property type="component" value="Unplaced"/>
</dbReference>
<evidence type="ECO:0000313" key="6">
    <source>
        <dbReference type="Ensembl" id="ENSVKKP00000004616.1"/>
    </source>
</evidence>
<evidence type="ECO:0000256" key="4">
    <source>
        <dbReference type="SAM" id="MobiDB-lite"/>
    </source>
</evidence>
<keyword evidence="2" id="KW-0800">Toxin</keyword>
<dbReference type="SUPFAM" id="SSF49899">
    <property type="entry name" value="Concanavalin A-like lectins/glucanases"/>
    <property type="match status" value="1"/>
</dbReference>
<dbReference type="Gene3D" id="3.30.160.60">
    <property type="entry name" value="Classic Zinc Finger"/>
    <property type="match status" value="1"/>
</dbReference>
<feature type="region of interest" description="Disordered" evidence="4">
    <location>
        <begin position="25"/>
        <end position="58"/>
    </location>
</feature>
<keyword evidence="7" id="KW-1185">Reference proteome</keyword>
<evidence type="ECO:0000256" key="1">
    <source>
        <dbReference type="ARBA" id="ARBA00009651"/>
    </source>
</evidence>
<reference evidence="6" key="1">
    <citation type="submission" date="2025-08" db="UniProtKB">
        <authorList>
            <consortium name="Ensembl"/>
        </authorList>
    </citation>
    <scope>IDENTIFICATION</scope>
</reference>
<dbReference type="Pfam" id="PF00622">
    <property type="entry name" value="SPRY"/>
    <property type="match status" value="1"/>
</dbReference>
<dbReference type="Pfam" id="PF13765">
    <property type="entry name" value="PRY"/>
    <property type="match status" value="1"/>
</dbReference>